<evidence type="ECO:0000259" key="6">
    <source>
        <dbReference type="PROSITE" id="PS50109"/>
    </source>
</evidence>
<dbReference type="EC" id="2.7.13.3" evidence="2"/>
<evidence type="ECO:0000313" key="8">
    <source>
        <dbReference type="Proteomes" id="UP000193355"/>
    </source>
</evidence>
<evidence type="ECO:0000256" key="3">
    <source>
        <dbReference type="ARBA" id="ARBA00022553"/>
    </source>
</evidence>
<dbReference type="PANTHER" id="PTHR42878">
    <property type="entry name" value="TWO-COMPONENT HISTIDINE KINASE"/>
    <property type="match status" value="1"/>
</dbReference>
<dbReference type="STRING" id="561720.SAMN06275492_10280"/>
<dbReference type="GO" id="GO:0007234">
    <property type="term" value="P:osmosensory signaling via phosphorelay pathway"/>
    <property type="evidence" value="ECO:0007669"/>
    <property type="project" value="TreeGrafter"/>
</dbReference>
<dbReference type="InterPro" id="IPR005467">
    <property type="entry name" value="His_kinase_dom"/>
</dbReference>
<sequence>MAVEGLYNLTGLPLGVIMAIDLVPRLTQDRVVVAGVPSICLKWHLDDPVRGELCRTGARELFTLDWEKGIFFSRCPMGFDTFSCPVLVKNRPEAIVFGHVFFMDKRPADDHILSLISRYEIDPYEYLSELKEVRVFSRQWIEKNLPWISKVVQAVIASGERVTGPDQRVTISDPSFSFIRKLSHEIRTPLAAIQIHAKRHIRKLEDRKPLDTPSLRRSLGDISDGATQIERLIEQLPEVGGGAQRSFRPLFIGAVCREAWRMVQVSRGLGSSEVSFSCDVPPNATVLGDGYDLFRLFVNLYVNSWNSIDRSGNPGSIRVTSQVEDYQVVVSVEDDGEGFPPGEGAPEERIKNRPLSGSGLGLAVVQAIVSDHRGKLELRDRAPVGATVTLHFPKIKGHL</sequence>
<keyword evidence="3" id="KW-0597">Phosphoprotein</keyword>
<accession>A0A1X7IIP5</accession>
<evidence type="ECO:0000313" key="7">
    <source>
        <dbReference type="EMBL" id="SMG14459.1"/>
    </source>
</evidence>
<keyword evidence="4" id="KW-0808">Transferase</keyword>
<dbReference type="PRINTS" id="PR00344">
    <property type="entry name" value="BCTRLSENSOR"/>
</dbReference>
<dbReference type="PANTHER" id="PTHR42878:SF14">
    <property type="entry name" value="OSMOLARITY TWO-COMPONENT SYSTEM PROTEIN SSK1"/>
    <property type="match status" value="1"/>
</dbReference>
<dbReference type="GO" id="GO:0000155">
    <property type="term" value="F:phosphorelay sensor kinase activity"/>
    <property type="evidence" value="ECO:0007669"/>
    <property type="project" value="InterPro"/>
</dbReference>
<reference evidence="8" key="1">
    <citation type="submission" date="2017-04" db="EMBL/GenBank/DDBJ databases">
        <authorList>
            <person name="Varghese N."/>
            <person name="Submissions S."/>
        </authorList>
    </citation>
    <scope>NUCLEOTIDE SEQUENCE [LARGE SCALE GENOMIC DNA]</scope>
    <source>
        <strain evidence="8">USBA 82</strain>
    </source>
</reference>
<dbReference type="Proteomes" id="UP000193355">
    <property type="component" value="Unassembled WGS sequence"/>
</dbReference>
<dbReference type="CDD" id="cd00082">
    <property type="entry name" value="HisKA"/>
    <property type="match status" value="1"/>
</dbReference>
<evidence type="ECO:0000256" key="5">
    <source>
        <dbReference type="ARBA" id="ARBA00022777"/>
    </source>
</evidence>
<evidence type="ECO:0000256" key="2">
    <source>
        <dbReference type="ARBA" id="ARBA00012438"/>
    </source>
</evidence>
<evidence type="ECO:0000256" key="4">
    <source>
        <dbReference type="ARBA" id="ARBA00022679"/>
    </source>
</evidence>
<dbReference type="InterPro" id="IPR018771">
    <property type="entry name" value="PocR_dom"/>
</dbReference>
<dbReference type="SMART" id="SM00388">
    <property type="entry name" value="HisKA"/>
    <property type="match status" value="1"/>
</dbReference>
<keyword evidence="8" id="KW-1185">Reference proteome</keyword>
<comment type="catalytic activity">
    <reaction evidence="1">
        <text>ATP + protein L-histidine = ADP + protein N-phospho-L-histidine.</text>
        <dbReference type="EC" id="2.7.13.3"/>
    </reaction>
</comment>
<dbReference type="OrthoDB" id="9773956at2"/>
<dbReference type="Pfam" id="PF02518">
    <property type="entry name" value="HATPase_c"/>
    <property type="match status" value="1"/>
</dbReference>
<dbReference type="Gene3D" id="3.30.565.10">
    <property type="entry name" value="Histidine kinase-like ATPase, C-terminal domain"/>
    <property type="match status" value="1"/>
</dbReference>
<dbReference type="InterPro" id="IPR050351">
    <property type="entry name" value="BphY/WalK/GraS-like"/>
</dbReference>
<dbReference type="GO" id="GO:0000156">
    <property type="term" value="F:phosphorelay response regulator activity"/>
    <property type="evidence" value="ECO:0007669"/>
    <property type="project" value="TreeGrafter"/>
</dbReference>
<proteinExistence type="predicted"/>
<name>A0A1X7IIP5_9BACT</name>
<dbReference type="SUPFAM" id="SSF47384">
    <property type="entry name" value="Homodimeric domain of signal transducing histidine kinase"/>
    <property type="match status" value="1"/>
</dbReference>
<dbReference type="PROSITE" id="PS50109">
    <property type="entry name" value="HIS_KIN"/>
    <property type="match status" value="1"/>
</dbReference>
<dbReference type="InterPro" id="IPR003594">
    <property type="entry name" value="HATPase_dom"/>
</dbReference>
<dbReference type="InterPro" id="IPR004358">
    <property type="entry name" value="Sig_transdc_His_kin-like_C"/>
</dbReference>
<dbReference type="Pfam" id="PF00512">
    <property type="entry name" value="HisKA"/>
    <property type="match status" value="1"/>
</dbReference>
<dbReference type="InterPro" id="IPR003661">
    <property type="entry name" value="HisK_dim/P_dom"/>
</dbReference>
<organism evidence="7 8">
    <name type="scientific">Dethiosulfovibrio salsuginis</name>
    <dbReference type="NCBI Taxonomy" id="561720"/>
    <lineage>
        <taxon>Bacteria</taxon>
        <taxon>Thermotogati</taxon>
        <taxon>Synergistota</taxon>
        <taxon>Synergistia</taxon>
        <taxon>Synergistales</taxon>
        <taxon>Dethiosulfovibrionaceae</taxon>
        <taxon>Dethiosulfovibrio</taxon>
    </lineage>
</organism>
<dbReference type="Gene3D" id="1.10.287.130">
    <property type="match status" value="1"/>
</dbReference>
<evidence type="ECO:0000256" key="1">
    <source>
        <dbReference type="ARBA" id="ARBA00000085"/>
    </source>
</evidence>
<gene>
    <name evidence="7" type="ORF">SAMN06275492_10280</name>
</gene>
<dbReference type="SUPFAM" id="SSF55874">
    <property type="entry name" value="ATPase domain of HSP90 chaperone/DNA topoisomerase II/histidine kinase"/>
    <property type="match status" value="1"/>
</dbReference>
<protein>
    <recommendedName>
        <fullName evidence="2">histidine kinase</fullName>
        <ecNumber evidence="2">2.7.13.3</ecNumber>
    </recommendedName>
</protein>
<dbReference type="SMART" id="SM00387">
    <property type="entry name" value="HATPase_c"/>
    <property type="match status" value="1"/>
</dbReference>
<dbReference type="InterPro" id="IPR036890">
    <property type="entry name" value="HATPase_C_sf"/>
</dbReference>
<dbReference type="AlphaFoldDB" id="A0A1X7IIP5"/>
<dbReference type="EMBL" id="FXBB01000002">
    <property type="protein sequence ID" value="SMG14459.1"/>
    <property type="molecule type" value="Genomic_DNA"/>
</dbReference>
<dbReference type="Pfam" id="PF10114">
    <property type="entry name" value="PocR"/>
    <property type="match status" value="1"/>
</dbReference>
<dbReference type="InterPro" id="IPR036097">
    <property type="entry name" value="HisK_dim/P_sf"/>
</dbReference>
<keyword evidence="5 7" id="KW-0418">Kinase</keyword>
<feature type="domain" description="Histidine kinase" evidence="6">
    <location>
        <begin position="181"/>
        <end position="396"/>
    </location>
</feature>
<dbReference type="GO" id="GO:0030295">
    <property type="term" value="F:protein kinase activator activity"/>
    <property type="evidence" value="ECO:0007669"/>
    <property type="project" value="TreeGrafter"/>
</dbReference>